<protein>
    <submittedName>
        <fullName evidence="2">Uncharacterized protein</fullName>
    </submittedName>
</protein>
<organism evidence="2 3">
    <name type="scientific">Periweissella cryptocerci</name>
    <dbReference type="NCBI Taxonomy" id="2506420"/>
    <lineage>
        <taxon>Bacteria</taxon>
        <taxon>Bacillati</taxon>
        <taxon>Bacillota</taxon>
        <taxon>Bacilli</taxon>
        <taxon>Lactobacillales</taxon>
        <taxon>Lactobacillaceae</taxon>
        <taxon>Periweissella</taxon>
    </lineage>
</organism>
<evidence type="ECO:0000313" key="2">
    <source>
        <dbReference type="EMBL" id="QBO35023.1"/>
    </source>
</evidence>
<reference evidence="3" key="1">
    <citation type="submission" date="2019-03" db="EMBL/GenBank/DDBJ databases">
        <title>Weissella sp. 26KH-42 Genome sequencing.</title>
        <authorList>
            <person name="Heo J."/>
            <person name="Kim S.-J."/>
            <person name="Kim J.-S."/>
            <person name="Hong S.-B."/>
            <person name="Kwon S.-W."/>
        </authorList>
    </citation>
    <scope>NUCLEOTIDE SEQUENCE [LARGE SCALE GENOMIC DNA]</scope>
    <source>
        <strain evidence="3">26KH-42</strain>
    </source>
</reference>
<dbReference type="Proteomes" id="UP000292886">
    <property type="component" value="Chromosome"/>
</dbReference>
<dbReference type="EMBL" id="CP037940">
    <property type="protein sequence ID" value="QBO35023.1"/>
    <property type="molecule type" value="Genomic_DNA"/>
</dbReference>
<feature type="chain" id="PRO_5020670860" evidence="1">
    <location>
        <begin position="27"/>
        <end position="241"/>
    </location>
</feature>
<dbReference type="AlphaFoldDB" id="A0A4P6YR05"/>
<accession>A0A4P6YR05</accession>
<name>A0A4P6YR05_9LACO</name>
<dbReference type="KEGG" id="wei:EQG49_00445"/>
<keyword evidence="3" id="KW-1185">Reference proteome</keyword>
<feature type="signal peptide" evidence="1">
    <location>
        <begin position="1"/>
        <end position="26"/>
    </location>
</feature>
<evidence type="ECO:0000313" key="3">
    <source>
        <dbReference type="Proteomes" id="UP000292886"/>
    </source>
</evidence>
<keyword evidence="1" id="KW-0732">Signal</keyword>
<proteinExistence type="predicted"/>
<evidence type="ECO:0000256" key="1">
    <source>
        <dbReference type="SAM" id="SignalP"/>
    </source>
</evidence>
<gene>
    <name evidence="2" type="ORF">EQG49_00445</name>
</gene>
<sequence>MKKFKSLLLLSMLALSLFASGMSTFADDTSSTNSAVTTSLATQSTNTLVQTILDYANGNCISFVDAATKLGYYTNDMVLVDPTEQTLDNAIAVGDYIHNETGLPVNIQAVKSEDEIEDFDLEGGVGTAHDYEGVVGIEGSTDTEEDVIATRTSITIGKSFKVKFSGKTYLSRVDAEKHSHKVEIQPNGSKAFKWILDTSKVTHTSSDADIIKNFSSKGQKYLKKNPDTIKLLRQGLKYIGR</sequence>
<dbReference type="RefSeq" id="WP_133362103.1">
    <property type="nucleotide sequence ID" value="NZ_CP037940.1"/>
</dbReference>